<feature type="chain" id="PRO_5040484670" description="Yeast cell wall synthesis Kre9/Knh1-like N-terminal domain-containing protein" evidence="3">
    <location>
        <begin position="20"/>
        <end position="239"/>
    </location>
</feature>
<dbReference type="OrthoDB" id="2260257at2759"/>
<protein>
    <recommendedName>
        <fullName evidence="4">Yeast cell wall synthesis Kre9/Knh1-like N-terminal domain-containing protein</fullName>
    </recommendedName>
</protein>
<keyword evidence="1 3" id="KW-0732">Signal</keyword>
<accession>A0A9P9BSR7</accession>
<dbReference type="AlphaFoldDB" id="A0A9P9BSR7"/>
<evidence type="ECO:0000313" key="6">
    <source>
        <dbReference type="Proteomes" id="UP000756346"/>
    </source>
</evidence>
<evidence type="ECO:0000256" key="1">
    <source>
        <dbReference type="ARBA" id="ARBA00022729"/>
    </source>
</evidence>
<gene>
    <name evidence="5" type="ORF">B0I36DRAFT_346749</name>
</gene>
<evidence type="ECO:0000313" key="5">
    <source>
        <dbReference type="EMBL" id="KAH7034874.1"/>
    </source>
</evidence>
<dbReference type="InterPro" id="IPR052982">
    <property type="entry name" value="SRP1/TIP1-like"/>
</dbReference>
<organism evidence="5 6">
    <name type="scientific">Microdochium trichocladiopsis</name>
    <dbReference type="NCBI Taxonomy" id="1682393"/>
    <lineage>
        <taxon>Eukaryota</taxon>
        <taxon>Fungi</taxon>
        <taxon>Dikarya</taxon>
        <taxon>Ascomycota</taxon>
        <taxon>Pezizomycotina</taxon>
        <taxon>Sordariomycetes</taxon>
        <taxon>Xylariomycetidae</taxon>
        <taxon>Xylariales</taxon>
        <taxon>Microdochiaceae</taxon>
        <taxon>Microdochium</taxon>
    </lineage>
</organism>
<evidence type="ECO:0000256" key="3">
    <source>
        <dbReference type="SAM" id="SignalP"/>
    </source>
</evidence>
<dbReference type="Proteomes" id="UP000756346">
    <property type="component" value="Unassembled WGS sequence"/>
</dbReference>
<reference evidence="5" key="1">
    <citation type="journal article" date="2021" name="Nat. Commun.">
        <title>Genetic determinants of endophytism in the Arabidopsis root mycobiome.</title>
        <authorList>
            <person name="Mesny F."/>
            <person name="Miyauchi S."/>
            <person name="Thiergart T."/>
            <person name="Pickel B."/>
            <person name="Atanasova L."/>
            <person name="Karlsson M."/>
            <person name="Huettel B."/>
            <person name="Barry K.W."/>
            <person name="Haridas S."/>
            <person name="Chen C."/>
            <person name="Bauer D."/>
            <person name="Andreopoulos W."/>
            <person name="Pangilinan J."/>
            <person name="LaButti K."/>
            <person name="Riley R."/>
            <person name="Lipzen A."/>
            <person name="Clum A."/>
            <person name="Drula E."/>
            <person name="Henrissat B."/>
            <person name="Kohler A."/>
            <person name="Grigoriev I.V."/>
            <person name="Martin F.M."/>
            <person name="Hacquard S."/>
        </authorList>
    </citation>
    <scope>NUCLEOTIDE SEQUENCE</scope>
    <source>
        <strain evidence="5">MPI-CAGE-CH-0230</strain>
    </source>
</reference>
<comment type="caution">
    <text evidence="5">The sequence shown here is derived from an EMBL/GenBank/DDBJ whole genome shotgun (WGS) entry which is preliminary data.</text>
</comment>
<feature type="signal peptide" evidence="3">
    <location>
        <begin position="1"/>
        <end position="19"/>
    </location>
</feature>
<feature type="domain" description="Yeast cell wall synthesis Kre9/Knh1-like N-terminal" evidence="4">
    <location>
        <begin position="29"/>
        <end position="120"/>
    </location>
</feature>
<dbReference type="GeneID" id="70186035"/>
<feature type="region of interest" description="Disordered" evidence="2">
    <location>
        <begin position="129"/>
        <end position="211"/>
    </location>
</feature>
<dbReference type="RefSeq" id="XP_046014967.1">
    <property type="nucleotide sequence ID" value="XM_046156489.1"/>
</dbReference>
<keyword evidence="6" id="KW-1185">Reference proteome</keyword>
<dbReference type="Pfam" id="PF10342">
    <property type="entry name" value="Kre9_KNH"/>
    <property type="match status" value="1"/>
</dbReference>
<dbReference type="InterPro" id="IPR018466">
    <property type="entry name" value="Kre9/Knh1-like_N"/>
</dbReference>
<evidence type="ECO:0000259" key="4">
    <source>
        <dbReference type="Pfam" id="PF10342"/>
    </source>
</evidence>
<dbReference type="PANTHER" id="PTHR40633">
    <property type="entry name" value="MATRIX PROTEIN, PUTATIVE (AFU_ORTHOLOGUE AFUA_8G05410)-RELATED"/>
    <property type="match status" value="1"/>
</dbReference>
<proteinExistence type="predicted"/>
<evidence type="ECO:0000256" key="2">
    <source>
        <dbReference type="SAM" id="MobiDB-lite"/>
    </source>
</evidence>
<sequence length="239" mass="23714">MRSATIAAAFMAMASAVTAQTAGFAVFANPAQDEIVPAGKPYTLKWAAGDKYAGSAVLSLIGGETQGTQQFIANLTTLEVSANKYVWNVDCSLGKAKVYGLTITMVNEPEVFQWSQRFHIDNSGCAAGSSSSASASSSAPASVSSVYPTTSVPETSSTKAVTSATTTAAPSSSATPTGITAITTLTQAPAQTSSSTTKPTSSASQTTAGPSGIPTAAAPKVAVGSFALAGAVVAAALAL</sequence>
<name>A0A9P9BSR7_9PEZI</name>
<dbReference type="EMBL" id="JAGTJQ010000003">
    <property type="protein sequence ID" value="KAH7034874.1"/>
    <property type="molecule type" value="Genomic_DNA"/>
</dbReference>
<feature type="compositionally biased region" description="Low complexity" evidence="2">
    <location>
        <begin position="129"/>
        <end position="208"/>
    </location>
</feature>
<dbReference type="PANTHER" id="PTHR40633:SF1">
    <property type="entry name" value="GPI ANCHORED SERINE-THREONINE RICH PROTEIN (AFU_ORTHOLOGUE AFUA_1G03630)"/>
    <property type="match status" value="1"/>
</dbReference>